<evidence type="ECO:0000313" key="3">
    <source>
        <dbReference type="Proteomes" id="UP000199647"/>
    </source>
</evidence>
<protein>
    <recommendedName>
        <fullName evidence="1">Lon N-terminal domain-containing protein</fullName>
    </recommendedName>
</protein>
<dbReference type="AlphaFoldDB" id="A0A1H9GTL6"/>
<dbReference type="SMART" id="SM00464">
    <property type="entry name" value="LON"/>
    <property type="match status" value="1"/>
</dbReference>
<accession>A0A1H9GTL6</accession>
<dbReference type="Proteomes" id="UP000199647">
    <property type="component" value="Unassembled WGS sequence"/>
</dbReference>
<dbReference type="SUPFAM" id="SSF88697">
    <property type="entry name" value="PUA domain-like"/>
    <property type="match status" value="1"/>
</dbReference>
<dbReference type="InterPro" id="IPR046336">
    <property type="entry name" value="Lon_prtase_N_sf"/>
</dbReference>
<dbReference type="EMBL" id="FOFG01000005">
    <property type="protein sequence ID" value="SEQ53339.1"/>
    <property type="molecule type" value="Genomic_DNA"/>
</dbReference>
<proteinExistence type="predicted"/>
<gene>
    <name evidence="2" type="ORF">SAMN05216548_105143</name>
</gene>
<dbReference type="InterPro" id="IPR015947">
    <property type="entry name" value="PUA-like_sf"/>
</dbReference>
<dbReference type="STRING" id="1855383.SAMN05216548_105143"/>
<reference evidence="2 3" key="1">
    <citation type="submission" date="2016-10" db="EMBL/GenBank/DDBJ databases">
        <authorList>
            <person name="de Groot N.N."/>
        </authorList>
    </citation>
    <scope>NUCLEOTIDE SEQUENCE [LARGE SCALE GENOMIC DNA]</scope>
    <source>
        <strain evidence="2 3">A52C2</strain>
    </source>
</reference>
<organism evidence="2 3">
    <name type="scientific">Faunimonas pinastri</name>
    <dbReference type="NCBI Taxonomy" id="1855383"/>
    <lineage>
        <taxon>Bacteria</taxon>
        <taxon>Pseudomonadati</taxon>
        <taxon>Pseudomonadota</taxon>
        <taxon>Alphaproteobacteria</taxon>
        <taxon>Hyphomicrobiales</taxon>
        <taxon>Afifellaceae</taxon>
        <taxon>Faunimonas</taxon>
    </lineage>
</organism>
<dbReference type="InterPro" id="IPR003111">
    <property type="entry name" value="Lon_prtase_N"/>
</dbReference>
<name>A0A1H9GTL6_9HYPH</name>
<keyword evidence="3" id="KW-1185">Reference proteome</keyword>
<dbReference type="Pfam" id="PF02190">
    <property type="entry name" value="LON_substr_bdg"/>
    <property type="match status" value="1"/>
</dbReference>
<sequence length="227" mass="24359">MTVMAGNKRYEHPTDLPAEVPVFPLSGALLLPNGQMPLNVFEPRYVEMIDTVMAGERLIGMVQPRLGRAPAGGGGVAGELCEIGCLGRITQLAESGDGRYLVTLSGVTRFRLRGEVASGRPFRCFKVSTDGFRDLEEPREGEDKVNRPLLLATFRAYLDSEGLEADWESVDRASNAGLVTALSMMSPWGPADKQVLLEAPDHAARANALIAMTQFALAGGEEGAALQ</sequence>
<dbReference type="Gene3D" id="2.30.130.40">
    <property type="entry name" value="LON domain-like"/>
    <property type="match status" value="1"/>
</dbReference>
<dbReference type="PANTHER" id="PTHR46732">
    <property type="entry name" value="ATP-DEPENDENT PROTEASE LA (LON) DOMAIN PROTEIN"/>
    <property type="match status" value="1"/>
</dbReference>
<feature type="domain" description="Lon N-terminal" evidence="1">
    <location>
        <begin position="20"/>
        <end position="217"/>
    </location>
</feature>
<evidence type="ECO:0000259" key="1">
    <source>
        <dbReference type="PROSITE" id="PS51787"/>
    </source>
</evidence>
<dbReference type="PANTHER" id="PTHR46732:SF8">
    <property type="entry name" value="ATP-DEPENDENT PROTEASE LA (LON) DOMAIN PROTEIN"/>
    <property type="match status" value="1"/>
</dbReference>
<dbReference type="PROSITE" id="PS51787">
    <property type="entry name" value="LON_N"/>
    <property type="match status" value="1"/>
</dbReference>
<evidence type="ECO:0000313" key="2">
    <source>
        <dbReference type="EMBL" id="SEQ53339.1"/>
    </source>
</evidence>